<evidence type="ECO:0000256" key="6">
    <source>
        <dbReference type="ARBA" id="ARBA00022840"/>
    </source>
</evidence>
<evidence type="ECO:0000256" key="4">
    <source>
        <dbReference type="ARBA" id="ARBA00022737"/>
    </source>
</evidence>
<keyword evidence="2" id="KW-0813">Transport</keyword>
<proteinExistence type="inferred from homology"/>
<dbReference type="Proteomes" id="UP000243904">
    <property type="component" value="Chromosome I"/>
</dbReference>
<name>A0A1H1YQW5_9BRAD</name>
<dbReference type="GO" id="GO:0016887">
    <property type="term" value="F:ATP hydrolysis activity"/>
    <property type="evidence" value="ECO:0007669"/>
    <property type="project" value="InterPro"/>
</dbReference>
<dbReference type="InterPro" id="IPR017871">
    <property type="entry name" value="ABC_transporter-like_CS"/>
</dbReference>
<dbReference type="PANTHER" id="PTHR43790">
    <property type="entry name" value="CARBOHYDRATE TRANSPORT ATP-BINDING PROTEIN MG119-RELATED"/>
    <property type="match status" value="1"/>
</dbReference>
<accession>A0A1H1YQW5</accession>
<dbReference type="PANTHER" id="PTHR43790:SF9">
    <property type="entry name" value="GALACTOFURANOSE TRANSPORTER ATP-BINDING PROTEIN YTFR"/>
    <property type="match status" value="1"/>
</dbReference>
<keyword evidence="6 9" id="KW-0067">ATP-binding</keyword>
<dbReference type="SUPFAM" id="SSF52540">
    <property type="entry name" value="P-loop containing nucleoside triphosphate hydrolases"/>
    <property type="match status" value="2"/>
</dbReference>
<dbReference type="InterPro" id="IPR003439">
    <property type="entry name" value="ABC_transporter-like_ATP-bd"/>
</dbReference>
<comment type="similarity">
    <text evidence="1">Belongs to the ABC transporter superfamily.</text>
</comment>
<dbReference type="PROSITE" id="PS00211">
    <property type="entry name" value="ABC_TRANSPORTER_1"/>
    <property type="match status" value="1"/>
</dbReference>
<dbReference type="AlphaFoldDB" id="A0A1H1YQW5"/>
<keyword evidence="3" id="KW-0762">Sugar transport</keyword>
<evidence type="ECO:0000256" key="1">
    <source>
        <dbReference type="ARBA" id="ARBA00005417"/>
    </source>
</evidence>
<feature type="domain" description="ABC transporter" evidence="8">
    <location>
        <begin position="8"/>
        <end position="241"/>
    </location>
</feature>
<dbReference type="InterPro" id="IPR050107">
    <property type="entry name" value="ABC_carbohydrate_import_ATPase"/>
</dbReference>
<dbReference type="InterPro" id="IPR027417">
    <property type="entry name" value="P-loop_NTPase"/>
</dbReference>
<keyword evidence="4" id="KW-0677">Repeat</keyword>
<keyword evidence="5" id="KW-0547">Nucleotide-binding</keyword>
<gene>
    <name evidence="9" type="ORF">SAMN05444158_4965</name>
</gene>
<reference evidence="10" key="1">
    <citation type="submission" date="2016-10" db="EMBL/GenBank/DDBJ databases">
        <authorList>
            <person name="Varghese N."/>
            <person name="Submissions S."/>
        </authorList>
    </citation>
    <scope>NUCLEOTIDE SEQUENCE [LARGE SCALE GENOMIC DNA]</scope>
    <source>
        <strain evidence="10">GAS369</strain>
    </source>
</reference>
<comment type="function">
    <text evidence="7">Involved in beta-(1--&gt;2)glucan export. Transmembrane domains (TMD) form a pore in the inner membrane and the ATP-binding domain (NBD) is responsible for energy generation.</text>
</comment>
<dbReference type="GO" id="GO:0005524">
    <property type="term" value="F:ATP binding"/>
    <property type="evidence" value="ECO:0007669"/>
    <property type="project" value="UniProtKB-KW"/>
</dbReference>
<protein>
    <submittedName>
        <fullName evidence="9">Nucleoside ABC transporter ATP-binding protein</fullName>
    </submittedName>
</protein>
<organism evidence="9 10">
    <name type="scientific">Bradyrhizobium canariense</name>
    <dbReference type="NCBI Taxonomy" id="255045"/>
    <lineage>
        <taxon>Bacteria</taxon>
        <taxon>Pseudomonadati</taxon>
        <taxon>Pseudomonadota</taxon>
        <taxon>Alphaproteobacteria</taxon>
        <taxon>Hyphomicrobiales</taxon>
        <taxon>Nitrobacteraceae</taxon>
        <taxon>Bradyrhizobium</taxon>
    </lineage>
</organism>
<dbReference type="SMART" id="SM00382">
    <property type="entry name" value="AAA"/>
    <property type="match status" value="2"/>
</dbReference>
<evidence type="ECO:0000256" key="5">
    <source>
        <dbReference type="ARBA" id="ARBA00022741"/>
    </source>
</evidence>
<dbReference type="CDD" id="cd03215">
    <property type="entry name" value="ABC_Carb_Monos_II"/>
    <property type="match status" value="1"/>
</dbReference>
<evidence type="ECO:0000256" key="3">
    <source>
        <dbReference type="ARBA" id="ARBA00022597"/>
    </source>
</evidence>
<dbReference type="Gene3D" id="3.40.50.300">
    <property type="entry name" value="P-loop containing nucleotide triphosphate hydrolases"/>
    <property type="match status" value="2"/>
</dbReference>
<evidence type="ECO:0000256" key="7">
    <source>
        <dbReference type="ARBA" id="ARBA00024722"/>
    </source>
</evidence>
<feature type="domain" description="ABC transporter" evidence="8">
    <location>
        <begin position="280"/>
        <end position="513"/>
    </location>
</feature>
<keyword evidence="10" id="KW-1185">Reference proteome</keyword>
<evidence type="ECO:0000313" key="10">
    <source>
        <dbReference type="Proteomes" id="UP000243904"/>
    </source>
</evidence>
<dbReference type="PROSITE" id="PS50893">
    <property type="entry name" value="ABC_TRANSPORTER_2"/>
    <property type="match status" value="2"/>
</dbReference>
<evidence type="ECO:0000259" key="8">
    <source>
        <dbReference type="PROSITE" id="PS50893"/>
    </source>
</evidence>
<dbReference type="InterPro" id="IPR003593">
    <property type="entry name" value="AAA+_ATPase"/>
</dbReference>
<dbReference type="CDD" id="cd03216">
    <property type="entry name" value="ABC_Carb_Monos_I"/>
    <property type="match status" value="1"/>
</dbReference>
<evidence type="ECO:0000256" key="2">
    <source>
        <dbReference type="ARBA" id="ARBA00022448"/>
    </source>
</evidence>
<evidence type="ECO:0000313" key="9">
    <source>
        <dbReference type="EMBL" id="SDT23824.1"/>
    </source>
</evidence>
<sequence length="518" mass="55667">MFAHSTIVQMHQVSKRFGDLVALEDVSVELNSGEIHAIIGENGAGKSTLMRILGGHFAADAGTLVINGATIEIKRAHQGYRASVGFVEQEGGLIDEMTGAENLILAERGGFWSDTPSASKRLRLLAETFDTEIATDVPVVSLAMGQRQRLEILIVLALGARILILDEPTASLSVDDAKALGGIMREFTRTGGAIFYISHKLNEVRDVADRISVMRRGKLVSTYAARNTTVTALAADMVGDVVRSRSSSGSIAEAAPTDLIKVALGARDEIAFEGPKVEVCRLSGVSAPARYKSEAGLSDVNLTVFSGEIVGIAGVVGSGQTTLAEVMAGLVQLTSGYIRQKNNGSVAYIPENRHRDALALSLSIQDNLLVHLQSRPEFLRGLWFRHANVRRHVDGILNRFRIRGAKAETLVRMLSGGNQQKVVVGRELDKTPSLVVAHNPFRGLDVRAIQDVRDSMFDACRAGSGVVMISSDLDELVQSCHRIVVLFSGRVVGEVDLHKDGLHALGGMMGGIEYDRVG</sequence>
<dbReference type="RefSeq" id="WP_146689177.1">
    <property type="nucleotide sequence ID" value="NZ_LT629750.1"/>
</dbReference>
<dbReference type="EMBL" id="LT629750">
    <property type="protein sequence ID" value="SDT23824.1"/>
    <property type="molecule type" value="Genomic_DNA"/>
</dbReference>
<dbReference type="Pfam" id="PF00005">
    <property type="entry name" value="ABC_tran"/>
    <property type="match status" value="2"/>
</dbReference>